<feature type="transmembrane region" description="Helical" evidence="6">
    <location>
        <begin position="259"/>
        <end position="286"/>
    </location>
</feature>
<dbReference type="PANTHER" id="PTHR47089">
    <property type="entry name" value="ABC TRANSPORTER, PERMEASE PROTEIN"/>
    <property type="match status" value="1"/>
</dbReference>
<dbReference type="GO" id="GO:0005886">
    <property type="term" value="C:plasma membrane"/>
    <property type="evidence" value="ECO:0007669"/>
    <property type="project" value="UniProtKB-SubCell"/>
</dbReference>
<dbReference type="GeneID" id="69972959"/>
<evidence type="ECO:0000256" key="1">
    <source>
        <dbReference type="ARBA" id="ARBA00004651"/>
    </source>
</evidence>
<feature type="transmembrane region" description="Helical" evidence="6">
    <location>
        <begin position="29"/>
        <end position="51"/>
    </location>
</feature>
<evidence type="ECO:0000256" key="6">
    <source>
        <dbReference type="SAM" id="Phobius"/>
    </source>
</evidence>
<dbReference type="Pfam" id="PF02653">
    <property type="entry name" value="BPD_transp_2"/>
    <property type="match status" value="1"/>
</dbReference>
<dbReference type="KEGG" id="bcai:K788_0005128"/>
<reference evidence="7 8" key="1">
    <citation type="journal article" date="2014" name="Genome Announc.">
        <title>Draft Genome Sequence of the Haloacid-Degrading Burkholderia caribensis Strain MBA4.</title>
        <authorList>
            <person name="Pan Y."/>
            <person name="Kong K.F."/>
            <person name="Tsang J.S."/>
        </authorList>
    </citation>
    <scope>NUCLEOTIDE SEQUENCE [LARGE SCALE GENOMIC DNA]</scope>
    <source>
        <strain evidence="7 8">MBA4</strain>
        <plasmid evidence="8">Plasmid</plasmid>
    </source>
</reference>
<comment type="subcellular location">
    <subcellularLocation>
        <location evidence="1">Cell membrane</location>
        <topology evidence="1">Multi-pass membrane protein</topology>
    </subcellularLocation>
</comment>
<keyword evidence="4 6" id="KW-1133">Transmembrane helix</keyword>
<dbReference type="Proteomes" id="UP000019146">
    <property type="component" value="Plasmid unnamed"/>
</dbReference>
<dbReference type="RefSeq" id="WP_035995912.1">
    <property type="nucleotide sequence ID" value="NZ_CP012748.1"/>
</dbReference>
<proteinExistence type="predicted"/>
<keyword evidence="2" id="KW-1003">Cell membrane</keyword>
<evidence type="ECO:0000313" key="8">
    <source>
        <dbReference type="Proteomes" id="UP000019146"/>
    </source>
</evidence>
<feature type="transmembrane region" description="Helical" evidence="6">
    <location>
        <begin position="105"/>
        <end position="122"/>
    </location>
</feature>
<dbReference type="PANTHER" id="PTHR47089:SF1">
    <property type="entry name" value="GUANOSINE ABC TRANSPORTER PERMEASE PROTEIN NUPP"/>
    <property type="match status" value="1"/>
</dbReference>
<feature type="transmembrane region" description="Helical" evidence="6">
    <location>
        <begin position="221"/>
        <end position="238"/>
    </location>
</feature>
<feature type="transmembrane region" description="Helical" evidence="6">
    <location>
        <begin position="161"/>
        <end position="180"/>
    </location>
</feature>
<dbReference type="CDD" id="cd06580">
    <property type="entry name" value="TM_PBP1_transp_TpRbsC_like"/>
    <property type="match status" value="1"/>
</dbReference>
<keyword evidence="5 6" id="KW-0472">Membrane</keyword>
<feature type="transmembrane region" description="Helical" evidence="6">
    <location>
        <begin position="128"/>
        <end position="149"/>
    </location>
</feature>
<gene>
    <name evidence="7" type="ORF">K788_0005128</name>
</gene>
<sequence>MNPQMKVQTLFGSTHDAQGWRARLPHVRVACVIAGAVVFAMLAALALIALMGVPIGDALAAFADGAWGSPYAIGASINRSLAFALVGTGFVIANRAKLTNVGGEGQLAIGGIVATALSLYGGCAHLPLGLSFIVPMLGAAAAGALWGGVPGVLKAKAGTNEVISTLLLSFIAVWLLYWCVQSEALLRQPMTNGATLPESLEIPDPTKLPAILAASGMNLNIGLPVTIVLAIGSAVLLTRTRFGLSLRAAGLNAVAARRAGLPITSSIVGALALAGAFSGLAGALMLQGDQYSLKAGFSSGYGFDGLVVGLLARGSITGVFAAALLFGFLRSGGINMEMVAQVPSALVLIVQGIVTIALAGGAMWLDKGDARQ</sequence>
<keyword evidence="7" id="KW-0614">Plasmid</keyword>
<dbReference type="EMBL" id="CP012748">
    <property type="protein sequence ID" value="ALL69382.1"/>
    <property type="molecule type" value="Genomic_DNA"/>
</dbReference>
<feature type="transmembrane region" description="Helical" evidence="6">
    <location>
        <begin position="341"/>
        <end position="365"/>
    </location>
</feature>
<name>A0A0P0RKM1_9BURK</name>
<evidence type="ECO:0000256" key="4">
    <source>
        <dbReference type="ARBA" id="ARBA00022989"/>
    </source>
</evidence>
<feature type="transmembrane region" description="Helical" evidence="6">
    <location>
        <begin position="306"/>
        <end position="329"/>
    </location>
</feature>
<geneLocation type="plasmid" evidence="8"/>
<dbReference type="AlphaFoldDB" id="A0A0P0RKM1"/>
<dbReference type="InterPro" id="IPR001851">
    <property type="entry name" value="ABC_transp_permease"/>
</dbReference>
<protein>
    <submittedName>
        <fullName evidence="7">Putative ABC transporter, permease component</fullName>
    </submittedName>
</protein>
<accession>A0A0P0RKM1</accession>
<organism evidence="7 8">
    <name type="scientific">Paraburkholderia caribensis MBA4</name>
    <dbReference type="NCBI Taxonomy" id="1323664"/>
    <lineage>
        <taxon>Bacteria</taxon>
        <taxon>Pseudomonadati</taxon>
        <taxon>Pseudomonadota</taxon>
        <taxon>Betaproteobacteria</taxon>
        <taxon>Burkholderiales</taxon>
        <taxon>Burkholderiaceae</taxon>
        <taxon>Paraburkholderia</taxon>
    </lineage>
</organism>
<keyword evidence="3 6" id="KW-0812">Transmembrane</keyword>
<evidence type="ECO:0000256" key="5">
    <source>
        <dbReference type="ARBA" id="ARBA00023136"/>
    </source>
</evidence>
<evidence type="ECO:0000256" key="2">
    <source>
        <dbReference type="ARBA" id="ARBA00022475"/>
    </source>
</evidence>
<evidence type="ECO:0000256" key="3">
    <source>
        <dbReference type="ARBA" id="ARBA00022692"/>
    </source>
</evidence>
<feature type="transmembrane region" description="Helical" evidence="6">
    <location>
        <begin position="71"/>
        <end position="93"/>
    </location>
</feature>
<evidence type="ECO:0000313" key="7">
    <source>
        <dbReference type="EMBL" id="ALL69382.1"/>
    </source>
</evidence>
<dbReference type="GO" id="GO:0022857">
    <property type="term" value="F:transmembrane transporter activity"/>
    <property type="evidence" value="ECO:0007669"/>
    <property type="project" value="InterPro"/>
</dbReference>